<comment type="caution">
    <text evidence="1">The sequence shown here is derived from an EMBL/GenBank/DDBJ whole genome shotgun (WGS) entry which is preliminary data.</text>
</comment>
<accession>A0A4C1YNM8</accession>
<evidence type="ECO:0000313" key="1">
    <source>
        <dbReference type="EMBL" id="GBP76613.1"/>
    </source>
</evidence>
<gene>
    <name evidence="1" type="ORF">EVAR_37727_1</name>
</gene>
<name>A0A4C1YNM8_EUMVA</name>
<protein>
    <submittedName>
        <fullName evidence="1">Uncharacterized protein</fullName>
    </submittedName>
</protein>
<proteinExistence type="predicted"/>
<dbReference type="EMBL" id="BGZK01001295">
    <property type="protein sequence ID" value="GBP76613.1"/>
    <property type="molecule type" value="Genomic_DNA"/>
</dbReference>
<dbReference type="AlphaFoldDB" id="A0A4C1YNM8"/>
<reference evidence="1 2" key="1">
    <citation type="journal article" date="2019" name="Commun. Biol.">
        <title>The bagworm genome reveals a unique fibroin gene that provides high tensile strength.</title>
        <authorList>
            <person name="Kono N."/>
            <person name="Nakamura H."/>
            <person name="Ohtoshi R."/>
            <person name="Tomita M."/>
            <person name="Numata K."/>
            <person name="Arakawa K."/>
        </authorList>
    </citation>
    <scope>NUCLEOTIDE SEQUENCE [LARGE SCALE GENOMIC DNA]</scope>
</reference>
<organism evidence="1 2">
    <name type="scientific">Eumeta variegata</name>
    <name type="common">Bagworm moth</name>
    <name type="synonym">Eumeta japonica</name>
    <dbReference type="NCBI Taxonomy" id="151549"/>
    <lineage>
        <taxon>Eukaryota</taxon>
        <taxon>Metazoa</taxon>
        <taxon>Ecdysozoa</taxon>
        <taxon>Arthropoda</taxon>
        <taxon>Hexapoda</taxon>
        <taxon>Insecta</taxon>
        <taxon>Pterygota</taxon>
        <taxon>Neoptera</taxon>
        <taxon>Endopterygota</taxon>
        <taxon>Lepidoptera</taxon>
        <taxon>Glossata</taxon>
        <taxon>Ditrysia</taxon>
        <taxon>Tineoidea</taxon>
        <taxon>Psychidae</taxon>
        <taxon>Oiketicinae</taxon>
        <taxon>Eumeta</taxon>
    </lineage>
</organism>
<dbReference type="Proteomes" id="UP000299102">
    <property type="component" value="Unassembled WGS sequence"/>
</dbReference>
<sequence length="67" mass="7263">MAQSINVFVLHSGGWATIMKFVFEIDTTVLEFCKPTGLHNSSANCSAVNCAVLTDERASRLPPALHD</sequence>
<evidence type="ECO:0000313" key="2">
    <source>
        <dbReference type="Proteomes" id="UP000299102"/>
    </source>
</evidence>
<keyword evidence="2" id="KW-1185">Reference proteome</keyword>
<dbReference type="OrthoDB" id="1470350at2759"/>